<organism evidence="1 2">
    <name type="scientific">Mesorhizobium qingshengii</name>
    <dbReference type="NCBI Taxonomy" id="1165689"/>
    <lineage>
        <taxon>Bacteria</taxon>
        <taxon>Pseudomonadati</taxon>
        <taxon>Pseudomonadota</taxon>
        <taxon>Alphaproteobacteria</taxon>
        <taxon>Hyphomicrobiales</taxon>
        <taxon>Phyllobacteriaceae</taxon>
        <taxon>Mesorhizobium</taxon>
    </lineage>
</organism>
<evidence type="ECO:0000313" key="1">
    <source>
        <dbReference type="EMBL" id="MCZ8546266.1"/>
    </source>
</evidence>
<dbReference type="EMBL" id="JAPFQA010000008">
    <property type="protein sequence ID" value="MCZ8546266.1"/>
    <property type="molecule type" value="Genomic_DNA"/>
</dbReference>
<name>A0ABT4QXF7_9HYPH</name>
<gene>
    <name evidence="1" type="ORF">OOJ09_18920</name>
</gene>
<proteinExistence type="predicted"/>
<comment type="caution">
    <text evidence="1">The sequence shown here is derived from an EMBL/GenBank/DDBJ whole genome shotgun (WGS) entry which is preliminary data.</text>
</comment>
<reference evidence="1" key="1">
    <citation type="submission" date="2022-11" db="EMBL/GenBank/DDBJ databases">
        <authorList>
            <person name="Coimbra C."/>
        </authorList>
    </citation>
    <scope>NUCLEOTIDE SEQUENCE</scope>
    <source>
        <strain evidence="1">Jales19</strain>
    </source>
</reference>
<dbReference type="RefSeq" id="WP_269906633.1">
    <property type="nucleotide sequence ID" value="NZ_JAPFQA010000008.1"/>
</dbReference>
<sequence>MAIHNQGTITVSNGSSIVIGDGTTWTSDMFGGQFMCAGMSEAILRVDGPGAIALGRPWAGDVITDAAYQIEYRNDRSPLVDAIKEAMGAIAPHIKVTQ</sequence>
<accession>A0ABT4QXF7</accession>
<keyword evidence="2" id="KW-1185">Reference proteome</keyword>
<protein>
    <submittedName>
        <fullName evidence="1">Uncharacterized protein</fullName>
    </submittedName>
</protein>
<evidence type="ECO:0000313" key="2">
    <source>
        <dbReference type="Proteomes" id="UP001152178"/>
    </source>
</evidence>
<dbReference type="Proteomes" id="UP001152178">
    <property type="component" value="Unassembled WGS sequence"/>
</dbReference>